<dbReference type="OrthoDB" id="4750498at2759"/>
<feature type="compositionally biased region" description="Low complexity" evidence="1">
    <location>
        <begin position="197"/>
        <end position="209"/>
    </location>
</feature>
<proteinExistence type="predicted"/>
<feature type="region of interest" description="Disordered" evidence="1">
    <location>
        <begin position="151"/>
        <end position="210"/>
    </location>
</feature>
<dbReference type="EMBL" id="KQ964246">
    <property type="protein sequence ID" value="KXJ95675.1"/>
    <property type="molecule type" value="Genomic_DNA"/>
</dbReference>
<feature type="compositionally biased region" description="Polar residues" evidence="1">
    <location>
        <begin position="163"/>
        <end position="196"/>
    </location>
</feature>
<dbReference type="InParanoid" id="A0A136JET2"/>
<reference evidence="3" key="1">
    <citation type="submission" date="2016-02" db="EMBL/GenBank/DDBJ databases">
        <title>Draft genome sequence of Microdochium bolleyi, a fungal endophyte of beachgrass.</title>
        <authorList>
            <consortium name="DOE Joint Genome Institute"/>
            <person name="David A.S."/>
            <person name="May G."/>
            <person name="Haridas S."/>
            <person name="Lim J."/>
            <person name="Wang M."/>
            <person name="Labutti K."/>
            <person name="Lipzen A."/>
            <person name="Barry K."/>
            <person name="Grigoriev I.V."/>
        </authorList>
    </citation>
    <scope>NUCLEOTIDE SEQUENCE [LARGE SCALE GENOMIC DNA]</scope>
    <source>
        <strain evidence="3">J235TASD1</strain>
    </source>
</reference>
<name>A0A136JET2_9PEZI</name>
<feature type="compositionally biased region" description="Basic and acidic residues" evidence="1">
    <location>
        <begin position="38"/>
        <end position="50"/>
    </location>
</feature>
<dbReference type="Proteomes" id="UP000070501">
    <property type="component" value="Unassembled WGS sequence"/>
</dbReference>
<evidence type="ECO:0000256" key="1">
    <source>
        <dbReference type="SAM" id="MobiDB-lite"/>
    </source>
</evidence>
<evidence type="ECO:0000313" key="2">
    <source>
        <dbReference type="EMBL" id="KXJ95675.1"/>
    </source>
</evidence>
<gene>
    <name evidence="2" type="ORF">Micbo1qcDRAFT_217395</name>
</gene>
<organism evidence="2 3">
    <name type="scientific">Microdochium bolleyi</name>
    <dbReference type="NCBI Taxonomy" id="196109"/>
    <lineage>
        <taxon>Eukaryota</taxon>
        <taxon>Fungi</taxon>
        <taxon>Dikarya</taxon>
        <taxon>Ascomycota</taxon>
        <taxon>Pezizomycotina</taxon>
        <taxon>Sordariomycetes</taxon>
        <taxon>Xylariomycetidae</taxon>
        <taxon>Xylariales</taxon>
        <taxon>Microdochiaceae</taxon>
        <taxon>Microdochium</taxon>
    </lineage>
</organism>
<evidence type="ECO:0000313" key="3">
    <source>
        <dbReference type="Proteomes" id="UP000070501"/>
    </source>
</evidence>
<feature type="compositionally biased region" description="Basic and acidic residues" evidence="1">
    <location>
        <begin position="59"/>
        <end position="71"/>
    </location>
</feature>
<protein>
    <submittedName>
        <fullName evidence="2">Uncharacterized protein</fullName>
    </submittedName>
</protein>
<keyword evidence="3" id="KW-1185">Reference proteome</keyword>
<dbReference type="AlphaFoldDB" id="A0A136JET2"/>
<dbReference type="STRING" id="196109.A0A136JET2"/>
<feature type="region of interest" description="Disordered" evidence="1">
    <location>
        <begin position="1"/>
        <end position="81"/>
    </location>
</feature>
<sequence length="460" mass="51577">MIERFTDFSPWEDSDWESPPHYAGFDDDASAPGYDTDDSWHVLRQERDNEPTTVSPQIVDEKNSEEPETGRISETSQPPCEHWAPRHCQLTDSSWQCCACSDLRPRNGVGVAEAVSRWEHYCPGCKQAHDPASEISSEEKVVLRLARGQVHDTDTHVGASAEEPTTLQEAIPTTHSSNPDNTSTSTAQREQGSLTSQPTTTRPATQAPRNNTLARALLFQATRCKHWVNRLCHLTSTQGRCCECTDARSPELTATAVYFTVYVDGKGHLGGAEQYMHYCPGCKASCEAAHGPAVRTTVKADLERLEFQRRRHLQLHQQQQQQYLGHLAVYPGSGNTGVATTVTSPYPARTPKIRRKLRQHLQQQLPRMLYTPTDPRECPHWAIYDCVLKARRCCACADNRAHAERYVKYVDGQGNVLAATRWEYYCPGCCKAGMEIAGRGDDGFRYVNWLKWKKGASEPA</sequence>
<accession>A0A136JET2</accession>